<evidence type="ECO:0000313" key="1">
    <source>
        <dbReference type="EMBL" id="CAI0459288.1"/>
    </source>
</evidence>
<dbReference type="AlphaFoldDB" id="A0AAV0NL07"/>
<evidence type="ECO:0000313" key="2">
    <source>
        <dbReference type="Proteomes" id="UP001154282"/>
    </source>
</evidence>
<organism evidence="1 2">
    <name type="scientific">Linum tenue</name>
    <dbReference type="NCBI Taxonomy" id="586396"/>
    <lineage>
        <taxon>Eukaryota</taxon>
        <taxon>Viridiplantae</taxon>
        <taxon>Streptophyta</taxon>
        <taxon>Embryophyta</taxon>
        <taxon>Tracheophyta</taxon>
        <taxon>Spermatophyta</taxon>
        <taxon>Magnoliopsida</taxon>
        <taxon>eudicotyledons</taxon>
        <taxon>Gunneridae</taxon>
        <taxon>Pentapetalae</taxon>
        <taxon>rosids</taxon>
        <taxon>fabids</taxon>
        <taxon>Malpighiales</taxon>
        <taxon>Linaceae</taxon>
        <taxon>Linum</taxon>
    </lineage>
</organism>
<proteinExistence type="predicted"/>
<comment type="caution">
    <text evidence="1">The sequence shown here is derived from an EMBL/GenBank/DDBJ whole genome shotgun (WGS) entry which is preliminary data.</text>
</comment>
<protein>
    <submittedName>
        <fullName evidence="1">Uncharacterized protein</fullName>
    </submittedName>
</protein>
<dbReference type="Proteomes" id="UP001154282">
    <property type="component" value="Unassembled WGS sequence"/>
</dbReference>
<name>A0AAV0NL07_9ROSI</name>
<gene>
    <name evidence="1" type="ORF">LITE_LOCUS33932</name>
</gene>
<reference evidence="1" key="1">
    <citation type="submission" date="2022-08" db="EMBL/GenBank/DDBJ databases">
        <authorList>
            <person name="Gutierrez-Valencia J."/>
        </authorList>
    </citation>
    <scope>NUCLEOTIDE SEQUENCE</scope>
</reference>
<dbReference type="EMBL" id="CAMGYJ010000008">
    <property type="protein sequence ID" value="CAI0459288.1"/>
    <property type="molecule type" value="Genomic_DNA"/>
</dbReference>
<sequence>MWLSETSWRIYDLEYMQSFGRHGFAILSSNLRTGELEFFGPVGQCLVPIVSFQPGLSSCPISNPRYKELRVLYDGSYNCLVQTVEATPWIIAIEEECARQPADGLELS</sequence>
<keyword evidence="2" id="KW-1185">Reference proteome</keyword>
<accession>A0AAV0NL07</accession>